<keyword evidence="2" id="KW-0378">Hydrolase</keyword>
<accession>A0A0B6CXU5</accession>
<comment type="similarity">
    <text evidence="1">Belongs to the 4-hydroxybenzoyl-CoA thioesterase family.</text>
</comment>
<dbReference type="Proteomes" id="UP000031830">
    <property type="component" value="Chromosome"/>
</dbReference>
<evidence type="ECO:0000256" key="2">
    <source>
        <dbReference type="ARBA" id="ARBA00022801"/>
    </source>
</evidence>
<reference evidence="3 4" key="1">
    <citation type="journal article" date="2015" name="Genome Announc.">
        <title>Genome sequencing of 18 francisella strains to aid in assay development and testing.</title>
        <authorList>
            <person name="Johnson S.L."/>
            <person name="Daligault H.E."/>
            <person name="Davenport K.W."/>
            <person name="Coyne S.R."/>
            <person name="Frey K.G."/>
            <person name="Koroleva G.I."/>
            <person name="Broomall S.M."/>
            <person name="Bishop-Lilly K.A."/>
            <person name="Bruce D.C."/>
            <person name="Chertkov O."/>
            <person name="Freitas T."/>
            <person name="Jaissle J."/>
            <person name="Ladner J.T."/>
            <person name="Rosenzweig C.N."/>
            <person name="Gibbons H.S."/>
            <person name="Palacios G.F."/>
            <person name="Redden C.L."/>
            <person name="Xu Y."/>
            <person name="Minogue T.D."/>
            <person name="Chain P.S."/>
        </authorList>
    </citation>
    <scope>NUCLEOTIDE SEQUENCE [LARGE SCALE GENOMIC DNA]</scope>
    <source>
        <strain evidence="3 4">GA01-2794</strain>
    </source>
</reference>
<name>A0A0B6CXU5_9GAMM</name>
<organism evidence="3 4">
    <name type="scientific">Francisella philomiragia</name>
    <dbReference type="NCBI Taxonomy" id="28110"/>
    <lineage>
        <taxon>Bacteria</taxon>
        <taxon>Pseudomonadati</taxon>
        <taxon>Pseudomonadota</taxon>
        <taxon>Gammaproteobacteria</taxon>
        <taxon>Thiotrichales</taxon>
        <taxon>Francisellaceae</taxon>
        <taxon>Francisella</taxon>
    </lineage>
</organism>
<dbReference type="CDD" id="cd00586">
    <property type="entry name" value="4HBT"/>
    <property type="match status" value="1"/>
</dbReference>
<dbReference type="Gene3D" id="3.10.129.10">
    <property type="entry name" value="Hotdog Thioesterase"/>
    <property type="match status" value="1"/>
</dbReference>
<dbReference type="EMBL" id="CP009440">
    <property type="protein sequence ID" value="AJI53685.1"/>
    <property type="molecule type" value="Genomic_DNA"/>
</dbReference>
<dbReference type="SUPFAM" id="SSF54637">
    <property type="entry name" value="Thioesterase/thiol ester dehydrase-isomerase"/>
    <property type="match status" value="1"/>
</dbReference>
<evidence type="ECO:0000313" key="3">
    <source>
        <dbReference type="EMBL" id="AJI53685.1"/>
    </source>
</evidence>
<evidence type="ECO:0000313" key="4">
    <source>
        <dbReference type="Proteomes" id="UP000031830"/>
    </source>
</evidence>
<dbReference type="PANTHER" id="PTHR31793:SF27">
    <property type="entry name" value="NOVEL THIOESTERASE SUPERFAMILY DOMAIN AND SAPOSIN A-TYPE DOMAIN CONTAINING PROTEIN (0610012H03RIK)"/>
    <property type="match status" value="1"/>
</dbReference>
<dbReference type="InterPro" id="IPR050563">
    <property type="entry name" value="4-hydroxybenzoyl-CoA_TE"/>
</dbReference>
<protein>
    <submittedName>
        <fullName evidence="3">Acyl-ACP thioesterase family protein</fullName>
    </submittedName>
</protein>
<dbReference type="OrthoDB" id="9801517at2"/>
<dbReference type="InterPro" id="IPR029069">
    <property type="entry name" value="HotDog_dom_sf"/>
</dbReference>
<dbReference type="STRING" id="28110.KU46_1636"/>
<dbReference type="GO" id="GO:0047617">
    <property type="term" value="F:fatty acyl-CoA hydrolase activity"/>
    <property type="evidence" value="ECO:0007669"/>
    <property type="project" value="TreeGrafter"/>
</dbReference>
<dbReference type="Pfam" id="PF13279">
    <property type="entry name" value="4HBT_2"/>
    <property type="match status" value="1"/>
</dbReference>
<sequence length="149" mass="17434">MKDQLKYFVYETKVLPEHIDPNNHLNNIVYLQWMQDIAIAHVKANGVFDVTESYGLTWFAKKHTIEYLAQGFLGDDIVVITWVESMTKISTFRKYRIYRKSDKALLCKADTLWVMVNAQKGRPAKIPIELVEIFDKYNDFEIANIESLI</sequence>
<dbReference type="RefSeq" id="WP_044526268.1">
    <property type="nucleotide sequence ID" value="NZ_CP009440.1"/>
</dbReference>
<gene>
    <name evidence="3" type="ORF">LA55_1128</name>
</gene>
<dbReference type="PANTHER" id="PTHR31793">
    <property type="entry name" value="4-HYDROXYBENZOYL-COA THIOESTERASE FAMILY MEMBER"/>
    <property type="match status" value="1"/>
</dbReference>
<evidence type="ECO:0000256" key="1">
    <source>
        <dbReference type="ARBA" id="ARBA00005953"/>
    </source>
</evidence>
<dbReference type="KEGG" id="fpz:LA55_1128"/>
<proteinExistence type="inferred from homology"/>
<dbReference type="AlphaFoldDB" id="A0A0B6CXU5"/>